<dbReference type="Proteomes" id="UP000472580">
    <property type="component" value="Unassembled WGS sequence"/>
</dbReference>
<dbReference type="GO" id="GO:0051539">
    <property type="term" value="F:4 iron, 4 sulfur cluster binding"/>
    <property type="evidence" value="ECO:0007669"/>
    <property type="project" value="UniProtKB-KW"/>
</dbReference>
<dbReference type="GO" id="GO:0016491">
    <property type="term" value="F:oxidoreductase activity"/>
    <property type="evidence" value="ECO:0007669"/>
    <property type="project" value="UniProtKB-KW"/>
</dbReference>
<keyword evidence="5" id="KW-0479">Metal-binding</keyword>
<dbReference type="InterPro" id="IPR006311">
    <property type="entry name" value="TAT_signal"/>
</dbReference>
<organism evidence="11 12">
    <name type="scientific">Parasutterella muris</name>
    <dbReference type="NCBI Taxonomy" id="2565572"/>
    <lineage>
        <taxon>Bacteria</taxon>
        <taxon>Pseudomonadati</taxon>
        <taxon>Pseudomonadota</taxon>
        <taxon>Betaproteobacteria</taxon>
        <taxon>Burkholderiales</taxon>
        <taxon>Sutterellaceae</taxon>
        <taxon>Parasutterella</taxon>
    </lineage>
</organism>
<protein>
    <submittedName>
        <fullName evidence="11">Molybdopterin-dependent oxidoreductase</fullName>
    </submittedName>
</protein>
<dbReference type="InterPro" id="IPR006656">
    <property type="entry name" value="Mopterin_OxRdtase"/>
</dbReference>
<evidence type="ECO:0000256" key="5">
    <source>
        <dbReference type="ARBA" id="ARBA00022723"/>
    </source>
</evidence>
<dbReference type="GO" id="GO:0046872">
    <property type="term" value="F:metal ion binding"/>
    <property type="evidence" value="ECO:0007669"/>
    <property type="project" value="UniProtKB-KW"/>
</dbReference>
<reference evidence="11 12" key="1">
    <citation type="submission" date="2019-12" db="EMBL/GenBank/DDBJ databases">
        <title>Microbes associate with the intestines of laboratory mice.</title>
        <authorList>
            <person name="Navarre W."/>
            <person name="Wong E."/>
        </authorList>
    </citation>
    <scope>NUCLEOTIDE SEQUENCE [LARGE SCALE GENOMIC DNA]</scope>
    <source>
        <strain evidence="11 12">NM82_D38</strain>
    </source>
</reference>
<evidence type="ECO:0000259" key="10">
    <source>
        <dbReference type="SMART" id="SM00926"/>
    </source>
</evidence>
<proteinExistence type="inferred from homology"/>
<dbReference type="GO" id="GO:0043546">
    <property type="term" value="F:molybdopterin cofactor binding"/>
    <property type="evidence" value="ECO:0007669"/>
    <property type="project" value="InterPro"/>
</dbReference>
<evidence type="ECO:0000256" key="3">
    <source>
        <dbReference type="ARBA" id="ARBA00022485"/>
    </source>
</evidence>
<dbReference type="InterPro" id="IPR009010">
    <property type="entry name" value="Asp_de-COase-like_dom_sf"/>
</dbReference>
<evidence type="ECO:0000313" key="12">
    <source>
        <dbReference type="Proteomes" id="UP000472580"/>
    </source>
</evidence>
<keyword evidence="4" id="KW-0500">Molybdenum</keyword>
<dbReference type="Pfam" id="PF00384">
    <property type="entry name" value="Molybdopterin"/>
    <property type="match status" value="1"/>
</dbReference>
<evidence type="ECO:0000256" key="8">
    <source>
        <dbReference type="ARBA" id="ARBA00023004"/>
    </source>
</evidence>
<keyword evidence="6" id="KW-0732">Signal</keyword>
<evidence type="ECO:0000256" key="9">
    <source>
        <dbReference type="ARBA" id="ARBA00023014"/>
    </source>
</evidence>
<sequence>MSKGLVDLSVSRRVLLKNTAATAAAAAMPSLSMTAAAEEIKKLEKEGWSKHPVACTMCGAFCGLLAMKKEGAVVSESTVRIFPNPGHPQQGYCGRGAAAMWVWNHPLRLRKPLKRVGERGEGKFEEVTWDEALDAIAAKLKKLVEANGESCISTTSHSFSGFSKWLTFPLGSPNDIGHQSTCNLGGIAARDWVFGKGFSGAGKLEPDYAHLRYLLLIGRSMGSSMGALHTLNEARACGCHVVAIDPRMPDIAYGNADWVGIRPGTDAAFVLGLINQMIENKTFDKEFLIRHTNGAYLIKSNGTPLTEADFRKDGSTSVFVVANSAGTLSLRSVKRDEKGAAIGFIEDENFKPELEFSGEAILANGEKEPVRTAFSVLKKLASEYTPEKVQEITGIRPEALKGIAFDYANNKGCIDDGWYTSKNGTDVELYQLICIANAMNGNIDQPGGLIVTAGAGFKVPSVAAGKGPNGETWAMAKEKRIDKIVYPETSGTYSVALDAAVSGKPYPIKAAFFVGTTMFHRQADAKKLAENLKKLDLVVVQDVLPQELVDYADYVLPATYFMERRDMSGVKWARDGSIYLSDPQLTPPKGCEARHDVWILLEILRRAYPERAERVGYKGCKTAEEFNAYFGAFVDRGYKKFLDDCEKKKPGSAEAIRKSISENGWATIKTKKYGEYPYLKPFGTPTGKVEIYGFKSFSKPGYAQAIAPISGYIPSPAYTQPKADSNEFILVSGKNCVTCSGLNMFTQPTRFMGDRTVWMNPQDAARLGIRNGDMIEVEGMDSGYKANTQVTVTKRVVPGAVFAYGFSGGVRTKTLIKDPNYQFVKEGINSHWYDTGYAQPVVGNVANNSAVRINKVRG</sequence>
<accession>A0A6L6YE30</accession>
<evidence type="ECO:0000256" key="7">
    <source>
        <dbReference type="ARBA" id="ARBA00023002"/>
    </source>
</evidence>
<dbReference type="CDD" id="cd02775">
    <property type="entry name" value="MopB_CT"/>
    <property type="match status" value="1"/>
</dbReference>
<dbReference type="InterPro" id="IPR006963">
    <property type="entry name" value="Mopterin_OxRdtase_4Fe-4S_dom"/>
</dbReference>
<dbReference type="SMART" id="SM00926">
    <property type="entry name" value="Molybdop_Fe4S4"/>
    <property type="match status" value="1"/>
</dbReference>
<gene>
    <name evidence="11" type="ORF">E5987_01595</name>
</gene>
<dbReference type="EMBL" id="WSRP01000003">
    <property type="protein sequence ID" value="MVX55900.1"/>
    <property type="molecule type" value="Genomic_DNA"/>
</dbReference>
<feature type="domain" description="4Fe-4S Mo/W bis-MGD-type" evidence="10">
    <location>
        <begin position="48"/>
        <end position="105"/>
    </location>
</feature>
<dbReference type="Gene3D" id="3.40.50.740">
    <property type="match status" value="2"/>
</dbReference>
<keyword evidence="7" id="KW-0560">Oxidoreductase</keyword>
<dbReference type="RefSeq" id="WP_160334334.1">
    <property type="nucleotide sequence ID" value="NZ_WSRP01000003.1"/>
</dbReference>
<keyword evidence="3" id="KW-0004">4Fe-4S</keyword>
<dbReference type="InterPro" id="IPR050612">
    <property type="entry name" value="Prok_Mopterin_Oxidored"/>
</dbReference>
<evidence type="ECO:0000256" key="1">
    <source>
        <dbReference type="ARBA" id="ARBA00001942"/>
    </source>
</evidence>
<dbReference type="AlphaFoldDB" id="A0A6L6YE30"/>
<comment type="caution">
    <text evidence="11">The sequence shown here is derived from an EMBL/GenBank/DDBJ whole genome shotgun (WGS) entry which is preliminary data.</text>
</comment>
<dbReference type="SUPFAM" id="SSF50692">
    <property type="entry name" value="ADC-like"/>
    <property type="match status" value="1"/>
</dbReference>
<dbReference type="Gene3D" id="2.20.25.90">
    <property type="entry name" value="ADC-like domains"/>
    <property type="match status" value="1"/>
</dbReference>
<name>A0A6L6YE30_9BURK</name>
<dbReference type="PANTHER" id="PTHR43742:SF9">
    <property type="entry name" value="TETRATHIONATE REDUCTASE SUBUNIT A"/>
    <property type="match status" value="1"/>
</dbReference>
<dbReference type="PANTHER" id="PTHR43742">
    <property type="entry name" value="TRIMETHYLAMINE-N-OXIDE REDUCTASE"/>
    <property type="match status" value="1"/>
</dbReference>
<evidence type="ECO:0000313" key="11">
    <source>
        <dbReference type="EMBL" id="MVX55900.1"/>
    </source>
</evidence>
<dbReference type="Gene3D" id="3.40.228.10">
    <property type="entry name" value="Dimethylsulfoxide Reductase, domain 2"/>
    <property type="match status" value="2"/>
</dbReference>
<keyword evidence="12" id="KW-1185">Reference proteome</keyword>
<dbReference type="Pfam" id="PF01568">
    <property type="entry name" value="Molydop_binding"/>
    <property type="match status" value="1"/>
</dbReference>
<comment type="similarity">
    <text evidence="2">Belongs to the prokaryotic molybdopterin-containing oxidoreductase family.</text>
</comment>
<dbReference type="SUPFAM" id="SSF53706">
    <property type="entry name" value="Formate dehydrogenase/DMSO reductase, domains 1-3"/>
    <property type="match status" value="1"/>
</dbReference>
<dbReference type="InterPro" id="IPR006657">
    <property type="entry name" value="MoPterin_dinucl-bd_dom"/>
</dbReference>
<dbReference type="PROSITE" id="PS51318">
    <property type="entry name" value="TAT"/>
    <property type="match status" value="1"/>
</dbReference>
<dbReference type="Gene3D" id="2.40.40.20">
    <property type="match status" value="1"/>
</dbReference>
<evidence type="ECO:0000256" key="6">
    <source>
        <dbReference type="ARBA" id="ARBA00022729"/>
    </source>
</evidence>
<keyword evidence="8" id="KW-0408">Iron</keyword>
<evidence type="ECO:0000256" key="4">
    <source>
        <dbReference type="ARBA" id="ARBA00022505"/>
    </source>
</evidence>
<comment type="cofactor">
    <cofactor evidence="1">
        <name>Mo-bis(molybdopterin guanine dinucleotide)</name>
        <dbReference type="ChEBI" id="CHEBI:60539"/>
    </cofactor>
</comment>
<dbReference type="OrthoDB" id="9815647at2"/>
<evidence type="ECO:0000256" key="2">
    <source>
        <dbReference type="ARBA" id="ARBA00010312"/>
    </source>
</evidence>
<keyword evidence="9" id="KW-0411">Iron-sulfur</keyword>